<name>A0ABM8D3F4_9NOCA</name>
<feature type="region of interest" description="Disordered" evidence="1">
    <location>
        <begin position="146"/>
        <end position="181"/>
    </location>
</feature>
<evidence type="ECO:0000313" key="3">
    <source>
        <dbReference type="Proteomes" id="UP001317870"/>
    </source>
</evidence>
<sequence length="181" mass="17235">MGFFGIPWTNVAKFALTTTATVAGGAVGSLIPIPGVGTALGASAGAFLSETLWDGFATGDWGEAASNGAESGALALLGGGAGGAARGAFATLGGRNLARRMLDGAIHPAVRNPAANVGAAWTARGASLNAARGWLAGAGVGAGLSSAGHSGGPGSAPGQGQSYPATLPTKPLNASTTFSTS</sequence>
<evidence type="ECO:0000313" key="2">
    <source>
        <dbReference type="EMBL" id="BDU01907.1"/>
    </source>
</evidence>
<proteinExistence type="predicted"/>
<reference evidence="2 3" key="1">
    <citation type="submission" date="2022-11" db="EMBL/GenBank/DDBJ databases">
        <title>Genome Sequencing of Nocardia sp. ON39_IFM12276 and assembly.</title>
        <authorList>
            <person name="Shimojima M."/>
            <person name="Toyokawa M."/>
            <person name="Uesaka K."/>
        </authorList>
    </citation>
    <scope>NUCLEOTIDE SEQUENCE [LARGE SCALE GENOMIC DNA]</scope>
    <source>
        <strain evidence="2 3">IFM 12276</strain>
    </source>
</reference>
<dbReference type="EMBL" id="AP026978">
    <property type="protein sequence ID" value="BDU01907.1"/>
    <property type="molecule type" value="Genomic_DNA"/>
</dbReference>
<protein>
    <submittedName>
        <fullName evidence="2">Uncharacterized protein</fullName>
    </submittedName>
</protein>
<feature type="compositionally biased region" description="Polar residues" evidence="1">
    <location>
        <begin position="172"/>
        <end position="181"/>
    </location>
</feature>
<dbReference type="Proteomes" id="UP001317870">
    <property type="component" value="Chromosome"/>
</dbReference>
<gene>
    <name evidence="2" type="ORF">IFM12276_49350</name>
</gene>
<accession>A0ABM8D3F4</accession>
<keyword evidence="3" id="KW-1185">Reference proteome</keyword>
<evidence type="ECO:0000256" key="1">
    <source>
        <dbReference type="SAM" id="MobiDB-lite"/>
    </source>
</evidence>
<organism evidence="2 3">
    <name type="scientific">Nocardia sputorum</name>
    <dbReference type="NCBI Taxonomy" id="2984338"/>
    <lineage>
        <taxon>Bacteria</taxon>
        <taxon>Bacillati</taxon>
        <taxon>Actinomycetota</taxon>
        <taxon>Actinomycetes</taxon>
        <taxon>Mycobacteriales</taxon>
        <taxon>Nocardiaceae</taxon>
        <taxon>Nocardia</taxon>
    </lineage>
</organism>